<evidence type="ECO:0000313" key="8">
    <source>
        <dbReference type="EMBL" id="OYQ17521.1"/>
    </source>
</evidence>
<comment type="similarity">
    <text evidence="6">Belongs to the azoreductase type 1 family.</text>
</comment>
<dbReference type="Proteomes" id="UP000216361">
    <property type="component" value="Unassembled WGS sequence"/>
</dbReference>
<comment type="function">
    <text evidence="6">Also exhibits azoreductase activity. Catalyzes the reductive cleavage of the azo bond in aromatic azo compounds to the corresponding amines.</text>
</comment>
<feature type="domain" description="Flavodoxin-like fold" evidence="7">
    <location>
        <begin position="4"/>
        <end position="200"/>
    </location>
</feature>
<proteinExistence type="inferred from homology"/>
<dbReference type="InterPro" id="IPR050104">
    <property type="entry name" value="FMN-dep_NADH:Q_OxRdtase_AzoR1"/>
</dbReference>
<keyword evidence="1 6" id="KW-0285">Flavoprotein</keyword>
<dbReference type="PANTHER" id="PTHR43741">
    <property type="entry name" value="FMN-DEPENDENT NADH-AZOREDUCTASE 1"/>
    <property type="match status" value="1"/>
</dbReference>
<comment type="catalytic activity">
    <reaction evidence="6">
        <text>2 a quinone + NADH + H(+) = 2 a 1,4-benzosemiquinone + NAD(+)</text>
        <dbReference type="Rhea" id="RHEA:65952"/>
        <dbReference type="ChEBI" id="CHEBI:15378"/>
        <dbReference type="ChEBI" id="CHEBI:57540"/>
        <dbReference type="ChEBI" id="CHEBI:57945"/>
        <dbReference type="ChEBI" id="CHEBI:132124"/>
        <dbReference type="ChEBI" id="CHEBI:134225"/>
    </reaction>
</comment>
<dbReference type="Pfam" id="PF02525">
    <property type="entry name" value="Flavodoxin_2"/>
    <property type="match status" value="1"/>
</dbReference>
<feature type="binding site" evidence="6">
    <location>
        <begin position="16"/>
        <end position="18"/>
    </location>
    <ligand>
        <name>FMN</name>
        <dbReference type="ChEBI" id="CHEBI:58210"/>
    </ligand>
</feature>
<comment type="cofactor">
    <cofactor evidence="6">
        <name>FMN</name>
        <dbReference type="ChEBI" id="CHEBI:58210"/>
    </cofactor>
    <text evidence="6">Binds 1 FMN per subunit.</text>
</comment>
<dbReference type="InterPro" id="IPR003680">
    <property type="entry name" value="Flavodoxin_fold"/>
</dbReference>
<dbReference type="RefSeq" id="WP_094410178.1">
    <property type="nucleotide sequence ID" value="NZ_BMJZ01000005.1"/>
</dbReference>
<keyword evidence="9" id="KW-1185">Reference proteome</keyword>
<evidence type="ECO:0000256" key="4">
    <source>
        <dbReference type="ARBA" id="ARBA00023027"/>
    </source>
</evidence>
<dbReference type="Gene3D" id="3.40.50.360">
    <property type="match status" value="1"/>
</dbReference>
<evidence type="ECO:0000259" key="7">
    <source>
        <dbReference type="Pfam" id="PF02525"/>
    </source>
</evidence>
<comment type="function">
    <text evidence="6">Quinone reductase that provides resistance to thiol-specific stress caused by electrophilic quinones.</text>
</comment>
<dbReference type="SUPFAM" id="SSF52218">
    <property type="entry name" value="Flavoproteins"/>
    <property type="match status" value="1"/>
</dbReference>
<dbReference type="GO" id="GO:0016652">
    <property type="term" value="F:oxidoreductase activity, acting on NAD(P)H as acceptor"/>
    <property type="evidence" value="ECO:0007669"/>
    <property type="project" value="UniProtKB-UniRule"/>
</dbReference>
<comment type="caution">
    <text evidence="6">Lacks conserved residue(s) required for the propagation of feature annotation.</text>
</comment>
<sequence>MPVLLRLDASARQEGSVSRQLGDHLENRLRLAKPDLRILRRDLASLPHITEATIAGYYTPTDQMTDALRTATALSDELIGELRSADYLLLTVPMYNFSIPSALKAWIDQIVRIGHTFRYDGQTFDGLVTGKQVFVTCAYGAAGYGPGQGFSAANFVEPYLRFLLTFLGMADTHFFNAEMAATGGDALASQIEAAKAAIDTALPA</sequence>
<dbReference type="EC" id="1.7.1.17" evidence="6"/>
<keyword evidence="4 6" id="KW-0520">NAD</keyword>
<comment type="catalytic activity">
    <reaction evidence="5">
        <text>N,N-dimethyl-1,4-phenylenediamine + anthranilate + 2 NAD(+) = 2-(4-dimethylaminophenyl)diazenylbenzoate + 2 NADH + 2 H(+)</text>
        <dbReference type="Rhea" id="RHEA:55872"/>
        <dbReference type="ChEBI" id="CHEBI:15378"/>
        <dbReference type="ChEBI" id="CHEBI:15783"/>
        <dbReference type="ChEBI" id="CHEBI:16567"/>
        <dbReference type="ChEBI" id="CHEBI:57540"/>
        <dbReference type="ChEBI" id="CHEBI:57945"/>
        <dbReference type="ChEBI" id="CHEBI:71579"/>
        <dbReference type="EC" id="1.7.1.17"/>
    </reaction>
    <physiologicalReaction direction="right-to-left" evidence="5">
        <dbReference type="Rhea" id="RHEA:55874"/>
    </physiologicalReaction>
</comment>
<comment type="caution">
    <text evidence="8">The sequence shown here is derived from an EMBL/GenBank/DDBJ whole genome shotgun (WGS) entry which is preliminary data.</text>
</comment>
<evidence type="ECO:0000256" key="6">
    <source>
        <dbReference type="HAMAP-Rule" id="MF_01216"/>
    </source>
</evidence>
<feature type="binding site" evidence="6">
    <location>
        <position position="10"/>
    </location>
    <ligand>
        <name>FMN</name>
        <dbReference type="ChEBI" id="CHEBI:58210"/>
    </ligand>
</feature>
<keyword evidence="3 6" id="KW-0560">Oxidoreductase</keyword>
<dbReference type="AlphaFoldDB" id="A0A255XKW0"/>
<comment type="subunit">
    <text evidence="6">Homodimer.</text>
</comment>
<dbReference type="GO" id="GO:0016655">
    <property type="term" value="F:oxidoreductase activity, acting on NAD(P)H, quinone or similar compound as acceptor"/>
    <property type="evidence" value="ECO:0007669"/>
    <property type="project" value="InterPro"/>
</dbReference>
<name>A0A255XKW0_9PROT</name>
<evidence type="ECO:0000256" key="1">
    <source>
        <dbReference type="ARBA" id="ARBA00022630"/>
    </source>
</evidence>
<dbReference type="InterPro" id="IPR023048">
    <property type="entry name" value="NADH:quinone_OxRdtase_FMN_depd"/>
</dbReference>
<dbReference type="EMBL" id="NOXS01000034">
    <property type="protein sequence ID" value="OYQ17521.1"/>
    <property type="molecule type" value="Genomic_DNA"/>
</dbReference>
<reference evidence="8 9" key="1">
    <citation type="submission" date="2017-07" db="EMBL/GenBank/DDBJ databases">
        <title>Elstera cyanobacteriorum sp. nov., a novel bacterium isolated from cyanobacterial aggregates in a eutrophic lake.</title>
        <authorList>
            <person name="Cai H."/>
        </authorList>
    </citation>
    <scope>NUCLEOTIDE SEQUENCE [LARGE SCALE GENOMIC DNA]</scope>
    <source>
        <strain evidence="8 9">TH019</strain>
    </source>
</reference>
<accession>A0A255XKW0</accession>
<dbReference type="GO" id="GO:0009055">
    <property type="term" value="F:electron transfer activity"/>
    <property type="evidence" value="ECO:0007669"/>
    <property type="project" value="UniProtKB-UniRule"/>
</dbReference>
<evidence type="ECO:0000256" key="3">
    <source>
        <dbReference type="ARBA" id="ARBA00023002"/>
    </source>
</evidence>
<keyword evidence="2 6" id="KW-0288">FMN</keyword>
<dbReference type="InterPro" id="IPR029039">
    <property type="entry name" value="Flavoprotein-like_sf"/>
</dbReference>
<evidence type="ECO:0000313" key="9">
    <source>
        <dbReference type="Proteomes" id="UP000216361"/>
    </source>
</evidence>
<dbReference type="OrthoDB" id="9787136at2"/>
<dbReference type="HAMAP" id="MF_01216">
    <property type="entry name" value="Azoreductase_type1"/>
    <property type="match status" value="1"/>
</dbReference>
<dbReference type="EC" id="1.6.5.-" evidence="6"/>
<dbReference type="GO" id="GO:0010181">
    <property type="term" value="F:FMN binding"/>
    <property type="evidence" value="ECO:0007669"/>
    <property type="project" value="UniProtKB-UniRule"/>
</dbReference>
<organism evidence="8 9">
    <name type="scientific">Elstera cyanobacteriorum</name>
    <dbReference type="NCBI Taxonomy" id="2022747"/>
    <lineage>
        <taxon>Bacteria</taxon>
        <taxon>Pseudomonadati</taxon>
        <taxon>Pseudomonadota</taxon>
        <taxon>Alphaproteobacteria</taxon>
        <taxon>Rhodospirillales</taxon>
        <taxon>Rhodospirillaceae</taxon>
        <taxon>Elstera</taxon>
    </lineage>
</organism>
<gene>
    <name evidence="6" type="primary">azoR</name>
    <name evidence="8" type="ORF">CHR90_16390</name>
</gene>
<protein>
    <recommendedName>
        <fullName evidence="6">FMN dependent NADH:quinone oxidoreductase</fullName>
        <ecNumber evidence="6">1.6.5.-</ecNumber>
    </recommendedName>
    <alternativeName>
        <fullName evidence="6">Azo-dye reductase</fullName>
    </alternativeName>
    <alternativeName>
        <fullName evidence="6">FMN-dependent NADH-azo compound oxidoreductase</fullName>
    </alternativeName>
    <alternativeName>
        <fullName evidence="6">FMN-dependent NADH-azoreductase</fullName>
        <ecNumber evidence="6">1.7.1.17</ecNumber>
    </alternativeName>
</protein>
<feature type="binding site" evidence="6">
    <location>
        <begin position="94"/>
        <end position="97"/>
    </location>
    <ligand>
        <name>FMN</name>
        <dbReference type="ChEBI" id="CHEBI:58210"/>
    </ligand>
</feature>
<dbReference type="PANTHER" id="PTHR43741:SF2">
    <property type="entry name" value="FMN-DEPENDENT NADH:QUINONE OXIDOREDUCTASE"/>
    <property type="match status" value="1"/>
</dbReference>
<evidence type="ECO:0000256" key="5">
    <source>
        <dbReference type="ARBA" id="ARBA00048542"/>
    </source>
</evidence>
<evidence type="ECO:0000256" key="2">
    <source>
        <dbReference type="ARBA" id="ARBA00022643"/>
    </source>
</evidence>